<gene>
    <name evidence="1" type="ORF">Pmani_030248</name>
</gene>
<sequence>MDNEVRYWPDSQAAVALNVDLNTSHTPGVIVALLMVVKAEVWSRFSNEVLAKGEELYQAMRIMYSDEYCMLIRKRFCWSCPLGDEESQHTVVL</sequence>
<evidence type="ECO:0000313" key="2">
    <source>
        <dbReference type="Proteomes" id="UP001292094"/>
    </source>
</evidence>
<keyword evidence="2" id="KW-1185">Reference proteome</keyword>
<dbReference type="Proteomes" id="UP001292094">
    <property type="component" value="Unassembled WGS sequence"/>
</dbReference>
<dbReference type="AlphaFoldDB" id="A0AAE1NX35"/>
<protein>
    <submittedName>
        <fullName evidence="1">Uncharacterized protein</fullName>
    </submittedName>
</protein>
<accession>A0AAE1NX35</accession>
<proteinExistence type="predicted"/>
<reference evidence="1" key="1">
    <citation type="submission" date="2023-11" db="EMBL/GenBank/DDBJ databases">
        <title>Genome assemblies of two species of porcelain crab, Petrolisthes cinctipes and Petrolisthes manimaculis (Anomura: Porcellanidae).</title>
        <authorList>
            <person name="Angst P."/>
        </authorList>
    </citation>
    <scope>NUCLEOTIDE SEQUENCE</scope>
    <source>
        <strain evidence="1">PB745_02</strain>
        <tissue evidence="1">Gill</tissue>
    </source>
</reference>
<organism evidence="1 2">
    <name type="scientific">Petrolisthes manimaculis</name>
    <dbReference type="NCBI Taxonomy" id="1843537"/>
    <lineage>
        <taxon>Eukaryota</taxon>
        <taxon>Metazoa</taxon>
        <taxon>Ecdysozoa</taxon>
        <taxon>Arthropoda</taxon>
        <taxon>Crustacea</taxon>
        <taxon>Multicrustacea</taxon>
        <taxon>Malacostraca</taxon>
        <taxon>Eumalacostraca</taxon>
        <taxon>Eucarida</taxon>
        <taxon>Decapoda</taxon>
        <taxon>Pleocyemata</taxon>
        <taxon>Anomura</taxon>
        <taxon>Galatheoidea</taxon>
        <taxon>Porcellanidae</taxon>
        <taxon>Petrolisthes</taxon>
    </lineage>
</organism>
<name>A0AAE1NX35_9EUCA</name>
<dbReference type="EMBL" id="JAWZYT010003659">
    <property type="protein sequence ID" value="KAK4297323.1"/>
    <property type="molecule type" value="Genomic_DNA"/>
</dbReference>
<comment type="caution">
    <text evidence="1">The sequence shown here is derived from an EMBL/GenBank/DDBJ whole genome shotgun (WGS) entry which is preliminary data.</text>
</comment>
<evidence type="ECO:0000313" key="1">
    <source>
        <dbReference type="EMBL" id="KAK4297323.1"/>
    </source>
</evidence>